<organism evidence="3">
    <name type="scientific">Culicoides sonorensis</name>
    <name type="common">Biting midge</name>
    <dbReference type="NCBI Taxonomy" id="179676"/>
    <lineage>
        <taxon>Eukaryota</taxon>
        <taxon>Metazoa</taxon>
        <taxon>Ecdysozoa</taxon>
        <taxon>Arthropoda</taxon>
        <taxon>Hexapoda</taxon>
        <taxon>Insecta</taxon>
        <taxon>Pterygota</taxon>
        <taxon>Neoptera</taxon>
        <taxon>Endopterygota</taxon>
        <taxon>Diptera</taxon>
        <taxon>Nematocera</taxon>
        <taxon>Chironomoidea</taxon>
        <taxon>Ceratopogonidae</taxon>
        <taxon>Ceratopogoninae</taxon>
        <taxon>Culicoides</taxon>
        <taxon>Monoculicoides</taxon>
    </lineage>
</organism>
<feature type="compositionally biased region" description="Basic and acidic residues" evidence="1">
    <location>
        <begin position="64"/>
        <end position="78"/>
    </location>
</feature>
<proteinExistence type="predicted"/>
<dbReference type="AlphaFoldDB" id="A0A336MG29"/>
<evidence type="ECO:0000313" key="3">
    <source>
        <dbReference type="EMBL" id="SSX29165.1"/>
    </source>
</evidence>
<feature type="region of interest" description="Disordered" evidence="1">
    <location>
        <begin position="45"/>
        <end position="87"/>
    </location>
</feature>
<protein>
    <submittedName>
        <fullName evidence="3">CSON000936 protein</fullName>
    </submittedName>
</protein>
<gene>
    <name evidence="3" type="primary">CSON000936</name>
</gene>
<evidence type="ECO:0000313" key="2">
    <source>
        <dbReference type="EMBL" id="SSX09263.1"/>
    </source>
</evidence>
<dbReference type="VEuPathDB" id="VectorBase:CSON000936"/>
<dbReference type="EMBL" id="UFQT01001153">
    <property type="protein sequence ID" value="SSX29165.1"/>
    <property type="molecule type" value="Genomic_DNA"/>
</dbReference>
<accession>A0A336MG29</accession>
<name>A0A336MG29_CULSO</name>
<reference evidence="3" key="2">
    <citation type="submission" date="2018-07" db="EMBL/GenBank/DDBJ databases">
        <authorList>
            <person name="Quirk P.G."/>
            <person name="Krulwich T.A."/>
        </authorList>
    </citation>
    <scope>NUCLEOTIDE SEQUENCE</scope>
</reference>
<evidence type="ECO:0000256" key="1">
    <source>
        <dbReference type="SAM" id="MobiDB-lite"/>
    </source>
</evidence>
<sequence>MEDTPMPNIDMHRLIIRRKMTALKESLKNTEKLLDDALLTLGSVPMRVDEEGDDDDSKNSSKTKVNDENPEVKSDPNRKWSVTSIYF</sequence>
<dbReference type="EMBL" id="UFQS01001153">
    <property type="protein sequence ID" value="SSX09263.1"/>
    <property type="molecule type" value="Genomic_DNA"/>
</dbReference>
<reference evidence="2" key="1">
    <citation type="submission" date="2018-04" db="EMBL/GenBank/DDBJ databases">
        <authorList>
            <person name="Go L.Y."/>
            <person name="Mitchell J.A."/>
        </authorList>
    </citation>
    <scope>NUCLEOTIDE SEQUENCE</scope>
    <source>
        <tissue evidence="2">Whole organism</tissue>
    </source>
</reference>